<evidence type="ECO:0000313" key="3">
    <source>
        <dbReference type="Proteomes" id="UP000075886"/>
    </source>
</evidence>
<dbReference type="AlphaFoldDB" id="A0A182QTS1"/>
<dbReference type="EnsemblMetazoa" id="AFAF016693-RA">
    <property type="protein sequence ID" value="AFAF016693-PA"/>
    <property type="gene ID" value="AFAF016693"/>
</dbReference>
<accession>A0A182QTS1</accession>
<sequence>MLHSSGCSTLKMAESIGLNESDVSKTLPHRMVQFIYDRQATVRDSWDVSFWREFLCKHPDVPMKPQVLRSFYFKQIIGNRSELAGLPNEVVQYINPLFNQFHEEVLKCRDFEESIDYVTDDGLAADSQAAEDTFPPLHIRKSVAQVPPLSSRSTKRYATPTVEQIRNFVAKGLNEVLWMVGEHGEQSTVSLEECLSRTAQLTEQGVSLVSRAKPGMACYDSLVRCGLIQPIPEEDSFPDLDLPTQTPAASSTPKPAAVGSVKNKSSTSASLLFSKDYNTILRHVRSKPKRPFPQQ</sequence>
<name>A0A182QTS1_9DIPT</name>
<dbReference type="VEuPathDB" id="VectorBase:AFAF016693"/>
<proteinExistence type="predicted"/>
<dbReference type="EMBL" id="AXCN02000448">
    <property type="status" value="NOT_ANNOTATED_CDS"/>
    <property type="molecule type" value="Genomic_DNA"/>
</dbReference>
<evidence type="ECO:0000256" key="1">
    <source>
        <dbReference type="SAM" id="MobiDB-lite"/>
    </source>
</evidence>
<reference evidence="3" key="1">
    <citation type="submission" date="2014-01" db="EMBL/GenBank/DDBJ databases">
        <title>The Genome Sequence of Anopheles farauti FAR1 (V2).</title>
        <authorList>
            <consortium name="The Broad Institute Genomics Platform"/>
            <person name="Neafsey D.E."/>
            <person name="Besansky N."/>
            <person name="Howell P."/>
            <person name="Walton C."/>
            <person name="Young S.K."/>
            <person name="Zeng Q."/>
            <person name="Gargeya S."/>
            <person name="Fitzgerald M."/>
            <person name="Haas B."/>
            <person name="Abouelleil A."/>
            <person name="Allen A.W."/>
            <person name="Alvarado L."/>
            <person name="Arachchi H.M."/>
            <person name="Berlin A.M."/>
            <person name="Chapman S.B."/>
            <person name="Gainer-Dewar J."/>
            <person name="Goldberg J."/>
            <person name="Griggs A."/>
            <person name="Gujja S."/>
            <person name="Hansen M."/>
            <person name="Howarth C."/>
            <person name="Imamovic A."/>
            <person name="Ireland A."/>
            <person name="Larimer J."/>
            <person name="McCowan C."/>
            <person name="Murphy C."/>
            <person name="Pearson M."/>
            <person name="Poon T.W."/>
            <person name="Priest M."/>
            <person name="Roberts A."/>
            <person name="Saif S."/>
            <person name="Shea T."/>
            <person name="Sisk P."/>
            <person name="Sykes S."/>
            <person name="Wortman J."/>
            <person name="Nusbaum C."/>
            <person name="Birren B."/>
        </authorList>
    </citation>
    <scope>NUCLEOTIDE SEQUENCE [LARGE SCALE GENOMIC DNA]</scope>
    <source>
        <strain evidence="3">FAR1</strain>
    </source>
</reference>
<keyword evidence="3" id="KW-1185">Reference proteome</keyword>
<feature type="region of interest" description="Disordered" evidence="1">
    <location>
        <begin position="236"/>
        <end position="267"/>
    </location>
</feature>
<reference evidence="2" key="2">
    <citation type="submission" date="2020-05" db="UniProtKB">
        <authorList>
            <consortium name="EnsemblMetazoa"/>
        </authorList>
    </citation>
    <scope>IDENTIFICATION</scope>
    <source>
        <strain evidence="2">FAR1</strain>
    </source>
</reference>
<protein>
    <recommendedName>
        <fullName evidence="4">DEP domain-containing protein</fullName>
    </recommendedName>
</protein>
<organism evidence="2 3">
    <name type="scientific">Anopheles farauti</name>
    <dbReference type="NCBI Taxonomy" id="69004"/>
    <lineage>
        <taxon>Eukaryota</taxon>
        <taxon>Metazoa</taxon>
        <taxon>Ecdysozoa</taxon>
        <taxon>Arthropoda</taxon>
        <taxon>Hexapoda</taxon>
        <taxon>Insecta</taxon>
        <taxon>Pterygota</taxon>
        <taxon>Neoptera</taxon>
        <taxon>Endopterygota</taxon>
        <taxon>Diptera</taxon>
        <taxon>Nematocera</taxon>
        <taxon>Culicoidea</taxon>
        <taxon>Culicidae</taxon>
        <taxon>Anophelinae</taxon>
        <taxon>Anopheles</taxon>
    </lineage>
</organism>
<feature type="compositionally biased region" description="Low complexity" evidence="1">
    <location>
        <begin position="243"/>
        <end position="257"/>
    </location>
</feature>
<dbReference type="Proteomes" id="UP000075886">
    <property type="component" value="Unassembled WGS sequence"/>
</dbReference>
<evidence type="ECO:0000313" key="2">
    <source>
        <dbReference type="EnsemblMetazoa" id="AFAF016693-PA"/>
    </source>
</evidence>
<evidence type="ECO:0008006" key="4">
    <source>
        <dbReference type="Google" id="ProtNLM"/>
    </source>
</evidence>